<dbReference type="RefSeq" id="WP_170197221.1">
    <property type="nucleotide sequence ID" value="NZ_JABBNB010000040.1"/>
</dbReference>
<accession>A0A848L6T5</accession>
<dbReference type="Proteomes" id="UP000550729">
    <property type="component" value="Unassembled WGS sequence"/>
</dbReference>
<sequence length="91" mass="9256">MKNSRTVLNAAVVALGVAAGSVLLTPATAHAAQSYSNCSAMHADYPHGVGKAGAVDSTSKKTPVTDFTVDNDLYSANSSLDRDGDGIACEK</sequence>
<dbReference type="PROSITE" id="PS51318">
    <property type="entry name" value="TAT"/>
    <property type="match status" value="1"/>
</dbReference>
<evidence type="ECO:0000259" key="2">
    <source>
        <dbReference type="SMART" id="SM00894"/>
    </source>
</evidence>
<dbReference type="AlphaFoldDB" id="A0A848L6T5"/>
<feature type="signal peptide" evidence="1">
    <location>
        <begin position="1"/>
        <end position="31"/>
    </location>
</feature>
<name>A0A848L6T5_9ACTN</name>
<dbReference type="EMBL" id="JABBNB010000040">
    <property type="protein sequence ID" value="NMO04715.1"/>
    <property type="molecule type" value="Genomic_DNA"/>
</dbReference>
<keyword evidence="4" id="KW-1185">Reference proteome</keyword>
<comment type="caution">
    <text evidence="3">The sequence shown here is derived from an EMBL/GenBank/DDBJ whole genome shotgun (WGS) entry which is preliminary data.</text>
</comment>
<feature type="chain" id="PRO_5032465947" evidence="1">
    <location>
        <begin position="32"/>
        <end position="91"/>
    </location>
</feature>
<dbReference type="InterPro" id="IPR006311">
    <property type="entry name" value="TAT_signal"/>
</dbReference>
<dbReference type="SMART" id="SM00894">
    <property type="entry name" value="Excalibur"/>
    <property type="match status" value="1"/>
</dbReference>
<gene>
    <name evidence="3" type="ORF">HH308_26180</name>
</gene>
<feature type="domain" description="Excalibur calcium-binding" evidence="2">
    <location>
        <begin position="34"/>
        <end position="90"/>
    </location>
</feature>
<proteinExistence type="predicted"/>
<reference evidence="3 4" key="1">
    <citation type="submission" date="2020-04" db="EMBL/GenBank/DDBJ databases">
        <title>Gordonia sp. nov. TBRC 11910.</title>
        <authorList>
            <person name="Suriyachadkun C."/>
        </authorList>
    </citation>
    <scope>NUCLEOTIDE SEQUENCE [LARGE SCALE GENOMIC DNA]</scope>
    <source>
        <strain evidence="3 4">TBRC 11910</strain>
    </source>
</reference>
<evidence type="ECO:0000313" key="3">
    <source>
        <dbReference type="EMBL" id="NMO04715.1"/>
    </source>
</evidence>
<dbReference type="Pfam" id="PF05901">
    <property type="entry name" value="Excalibur"/>
    <property type="match status" value="1"/>
</dbReference>
<dbReference type="InterPro" id="IPR008613">
    <property type="entry name" value="Excalibur_Ca-bd_domain"/>
</dbReference>
<organism evidence="3 4">
    <name type="scientific">Gordonia asplenii</name>
    <dbReference type="NCBI Taxonomy" id="2725283"/>
    <lineage>
        <taxon>Bacteria</taxon>
        <taxon>Bacillati</taxon>
        <taxon>Actinomycetota</taxon>
        <taxon>Actinomycetes</taxon>
        <taxon>Mycobacteriales</taxon>
        <taxon>Gordoniaceae</taxon>
        <taxon>Gordonia</taxon>
    </lineage>
</organism>
<evidence type="ECO:0000313" key="4">
    <source>
        <dbReference type="Proteomes" id="UP000550729"/>
    </source>
</evidence>
<protein>
    <submittedName>
        <fullName evidence="3">Excalibur calcium-binding domain-containing protein</fullName>
    </submittedName>
</protein>
<evidence type="ECO:0000256" key="1">
    <source>
        <dbReference type="SAM" id="SignalP"/>
    </source>
</evidence>
<keyword evidence="1" id="KW-0732">Signal</keyword>